<dbReference type="EMBL" id="CM001886">
    <property type="protein sequence ID" value="EOY14483.1"/>
    <property type="molecule type" value="Genomic_DNA"/>
</dbReference>
<dbReference type="AlphaFoldDB" id="A0A061FC51"/>
<dbReference type="InParanoid" id="A0A061FC51"/>
<name>A0A061FC51_THECC</name>
<keyword evidence="2" id="KW-1185">Reference proteome</keyword>
<dbReference type="Proteomes" id="UP000026915">
    <property type="component" value="Chromosome 8"/>
</dbReference>
<dbReference type="Gramene" id="EOY14483">
    <property type="protein sequence ID" value="EOY14483"/>
    <property type="gene ID" value="TCM_033851"/>
</dbReference>
<protein>
    <submittedName>
        <fullName evidence="1">Uncharacterized protein</fullName>
    </submittedName>
</protein>
<dbReference type="HOGENOM" id="CLU_2727343_0_0_1"/>
<accession>A0A061FC51</accession>
<gene>
    <name evidence="1" type="ORF">TCM_033851</name>
</gene>
<evidence type="ECO:0000313" key="1">
    <source>
        <dbReference type="EMBL" id="EOY14483.1"/>
    </source>
</evidence>
<sequence>MVSNNHFRIVSGHVYLPHILQSREMRMGCLHGNENCYTVFRWDLFSSKRDSNCSMLISILLDLEVVKGIFSL</sequence>
<reference evidence="1 2" key="1">
    <citation type="journal article" date="2013" name="Genome Biol.">
        <title>The genome sequence of the most widely cultivated cacao type and its use to identify candidate genes regulating pod color.</title>
        <authorList>
            <person name="Motamayor J.C."/>
            <person name="Mockaitis K."/>
            <person name="Schmutz J."/>
            <person name="Haiminen N."/>
            <person name="Iii D.L."/>
            <person name="Cornejo O."/>
            <person name="Findley S.D."/>
            <person name="Zheng P."/>
            <person name="Utro F."/>
            <person name="Royaert S."/>
            <person name="Saski C."/>
            <person name="Jenkins J."/>
            <person name="Podicheti R."/>
            <person name="Zhao M."/>
            <person name="Scheffler B.E."/>
            <person name="Stack J.C."/>
            <person name="Feltus F.A."/>
            <person name="Mustiga G.M."/>
            <person name="Amores F."/>
            <person name="Phillips W."/>
            <person name="Marelli J.P."/>
            <person name="May G.D."/>
            <person name="Shapiro H."/>
            <person name="Ma J."/>
            <person name="Bustamante C.D."/>
            <person name="Schnell R.J."/>
            <person name="Main D."/>
            <person name="Gilbert D."/>
            <person name="Parida L."/>
            <person name="Kuhn D.N."/>
        </authorList>
    </citation>
    <scope>NUCLEOTIDE SEQUENCE [LARGE SCALE GENOMIC DNA]</scope>
    <source>
        <strain evidence="2">cv. Matina 1-6</strain>
    </source>
</reference>
<proteinExistence type="predicted"/>
<evidence type="ECO:0000313" key="2">
    <source>
        <dbReference type="Proteomes" id="UP000026915"/>
    </source>
</evidence>
<organism evidence="1 2">
    <name type="scientific">Theobroma cacao</name>
    <name type="common">Cacao</name>
    <name type="synonym">Cocoa</name>
    <dbReference type="NCBI Taxonomy" id="3641"/>
    <lineage>
        <taxon>Eukaryota</taxon>
        <taxon>Viridiplantae</taxon>
        <taxon>Streptophyta</taxon>
        <taxon>Embryophyta</taxon>
        <taxon>Tracheophyta</taxon>
        <taxon>Spermatophyta</taxon>
        <taxon>Magnoliopsida</taxon>
        <taxon>eudicotyledons</taxon>
        <taxon>Gunneridae</taxon>
        <taxon>Pentapetalae</taxon>
        <taxon>rosids</taxon>
        <taxon>malvids</taxon>
        <taxon>Malvales</taxon>
        <taxon>Malvaceae</taxon>
        <taxon>Byttnerioideae</taxon>
        <taxon>Theobroma</taxon>
    </lineage>
</organism>